<dbReference type="Proteomes" id="UP000658320">
    <property type="component" value="Unassembled WGS sequence"/>
</dbReference>
<feature type="region of interest" description="Disordered" evidence="1">
    <location>
        <begin position="1"/>
        <end position="28"/>
    </location>
</feature>
<evidence type="ECO:0000256" key="1">
    <source>
        <dbReference type="SAM" id="MobiDB-lite"/>
    </source>
</evidence>
<name>A0A918BYR2_9ACTN</name>
<evidence type="ECO:0000313" key="2">
    <source>
        <dbReference type="EMBL" id="GGQ97124.1"/>
    </source>
</evidence>
<protein>
    <submittedName>
        <fullName evidence="2">Uncharacterized protein</fullName>
    </submittedName>
</protein>
<reference evidence="2" key="1">
    <citation type="journal article" date="2014" name="Int. J. Syst. Evol. Microbiol.">
        <title>Complete genome sequence of Corynebacterium casei LMG S-19264T (=DSM 44701T), isolated from a smear-ripened cheese.</title>
        <authorList>
            <consortium name="US DOE Joint Genome Institute (JGI-PGF)"/>
            <person name="Walter F."/>
            <person name="Albersmeier A."/>
            <person name="Kalinowski J."/>
            <person name="Ruckert C."/>
        </authorList>
    </citation>
    <scope>NUCLEOTIDE SEQUENCE</scope>
    <source>
        <strain evidence="2">JCM 4346</strain>
    </source>
</reference>
<feature type="compositionally biased region" description="Basic residues" evidence="1">
    <location>
        <begin position="1"/>
        <end position="27"/>
    </location>
</feature>
<organism evidence="2 3">
    <name type="scientific">Streptomyces aurantiogriseus</name>
    <dbReference type="NCBI Taxonomy" id="66870"/>
    <lineage>
        <taxon>Bacteria</taxon>
        <taxon>Bacillati</taxon>
        <taxon>Actinomycetota</taxon>
        <taxon>Actinomycetes</taxon>
        <taxon>Kitasatosporales</taxon>
        <taxon>Streptomycetaceae</taxon>
        <taxon>Streptomyces</taxon>
    </lineage>
</organism>
<gene>
    <name evidence="2" type="ORF">GCM10010251_10020</name>
</gene>
<accession>A0A918BYR2</accession>
<feature type="region of interest" description="Disordered" evidence="1">
    <location>
        <begin position="175"/>
        <end position="197"/>
    </location>
</feature>
<evidence type="ECO:0000313" key="3">
    <source>
        <dbReference type="Proteomes" id="UP000658320"/>
    </source>
</evidence>
<dbReference type="RefSeq" id="WP_189932596.1">
    <property type="nucleotide sequence ID" value="NZ_BMSX01000002.1"/>
</dbReference>
<reference evidence="2" key="2">
    <citation type="submission" date="2020-09" db="EMBL/GenBank/DDBJ databases">
        <authorList>
            <person name="Sun Q."/>
            <person name="Ohkuma M."/>
        </authorList>
    </citation>
    <scope>NUCLEOTIDE SEQUENCE</scope>
    <source>
        <strain evidence="2">JCM 4346</strain>
    </source>
</reference>
<sequence length="197" mass="21831">MSTKKPGKKPAAKSVKKPTGHQHRKQARAWEAEMELRTYRPEQLLSPAELLSRFTERTRELLGELPEEQRPTGSEVSAVLRQAVLEAFRTREEYVARLVETDATSWTTGMSALSLRRAVRASLVDSGVRVVESADEREHFVVVEGEGDGFEVVRPAYVDQATGKLILSGQLRRVFRPGTQPDSGTGEQDAATKGDKA</sequence>
<proteinExistence type="predicted"/>
<comment type="caution">
    <text evidence="2">The sequence shown here is derived from an EMBL/GenBank/DDBJ whole genome shotgun (WGS) entry which is preliminary data.</text>
</comment>
<dbReference type="AlphaFoldDB" id="A0A918BYR2"/>
<dbReference type="EMBL" id="BMSX01000002">
    <property type="protein sequence ID" value="GGQ97124.1"/>
    <property type="molecule type" value="Genomic_DNA"/>
</dbReference>
<keyword evidence="3" id="KW-1185">Reference proteome</keyword>